<protein>
    <submittedName>
        <fullName evidence="3">Alpha/Beta hydrolase protein</fullName>
    </submittedName>
</protein>
<organism evidence="3 4">
    <name type="scientific">Cladorrhinum samala</name>
    <dbReference type="NCBI Taxonomy" id="585594"/>
    <lineage>
        <taxon>Eukaryota</taxon>
        <taxon>Fungi</taxon>
        <taxon>Dikarya</taxon>
        <taxon>Ascomycota</taxon>
        <taxon>Pezizomycotina</taxon>
        <taxon>Sordariomycetes</taxon>
        <taxon>Sordariomycetidae</taxon>
        <taxon>Sordariales</taxon>
        <taxon>Podosporaceae</taxon>
        <taxon>Cladorrhinum</taxon>
    </lineage>
</organism>
<dbReference type="Pfam" id="PF12697">
    <property type="entry name" value="Abhydrolase_6"/>
    <property type="match status" value="1"/>
</dbReference>
<evidence type="ECO:0000256" key="1">
    <source>
        <dbReference type="ARBA" id="ARBA00029464"/>
    </source>
</evidence>
<accession>A0AAV9HE51</accession>
<dbReference type="Gene3D" id="1.10.10.800">
    <property type="match status" value="1"/>
</dbReference>
<gene>
    <name evidence="3" type="ORF">QBC42DRAFT_19647</name>
</gene>
<dbReference type="InterPro" id="IPR051411">
    <property type="entry name" value="Polyketide_trans_af380"/>
</dbReference>
<evidence type="ECO:0000259" key="2">
    <source>
        <dbReference type="Pfam" id="PF12697"/>
    </source>
</evidence>
<proteinExistence type="inferred from homology"/>
<dbReference type="Gene3D" id="3.40.50.1820">
    <property type="entry name" value="alpha/beta hydrolase"/>
    <property type="match status" value="1"/>
</dbReference>
<reference evidence="3" key="2">
    <citation type="submission" date="2023-06" db="EMBL/GenBank/DDBJ databases">
        <authorList>
            <consortium name="Lawrence Berkeley National Laboratory"/>
            <person name="Mondo S.J."/>
            <person name="Hensen N."/>
            <person name="Bonometti L."/>
            <person name="Westerberg I."/>
            <person name="Brannstrom I.O."/>
            <person name="Guillou S."/>
            <person name="Cros-Aarteil S."/>
            <person name="Calhoun S."/>
            <person name="Haridas S."/>
            <person name="Kuo A."/>
            <person name="Pangilinan J."/>
            <person name="Riley R."/>
            <person name="Labutti K."/>
            <person name="Andreopoulos B."/>
            <person name="Lipzen A."/>
            <person name="Chen C."/>
            <person name="Yanf M."/>
            <person name="Daum C."/>
            <person name="Ng V."/>
            <person name="Clum A."/>
            <person name="Steindorff A."/>
            <person name="Ohm R."/>
            <person name="Martin F."/>
            <person name="Silar P."/>
            <person name="Natvig D."/>
            <person name="Lalanne C."/>
            <person name="Gautier V."/>
            <person name="Ament-Velasquez S.L."/>
            <person name="Kruys A."/>
            <person name="Hutchinson M.I."/>
            <person name="Powell A.J."/>
            <person name="Barry K."/>
            <person name="Miller A.N."/>
            <person name="Grigoriev I.V."/>
            <person name="Debuchy R."/>
            <person name="Gladieux P."/>
            <person name="Thoren M.H."/>
            <person name="Johannesson H."/>
        </authorList>
    </citation>
    <scope>NUCLEOTIDE SEQUENCE</scope>
    <source>
        <strain evidence="3">PSN324</strain>
    </source>
</reference>
<comment type="similarity">
    <text evidence="1">Belongs to the polyketide transferase af380 family.</text>
</comment>
<name>A0AAV9HE51_9PEZI</name>
<dbReference type="SUPFAM" id="SSF53474">
    <property type="entry name" value="alpha/beta-Hydrolases"/>
    <property type="match status" value="1"/>
</dbReference>
<feature type="domain" description="AB hydrolase-1" evidence="2">
    <location>
        <begin position="35"/>
        <end position="293"/>
    </location>
</feature>
<evidence type="ECO:0000313" key="4">
    <source>
        <dbReference type="Proteomes" id="UP001321749"/>
    </source>
</evidence>
<keyword evidence="4" id="KW-1185">Reference proteome</keyword>
<dbReference type="Proteomes" id="UP001321749">
    <property type="component" value="Unassembled WGS sequence"/>
</dbReference>
<evidence type="ECO:0000313" key="3">
    <source>
        <dbReference type="EMBL" id="KAK4458708.1"/>
    </source>
</evidence>
<dbReference type="InterPro" id="IPR000073">
    <property type="entry name" value="AB_hydrolase_1"/>
</dbReference>
<dbReference type="AlphaFoldDB" id="A0AAV9HE51"/>
<reference evidence="3" key="1">
    <citation type="journal article" date="2023" name="Mol. Phylogenet. Evol.">
        <title>Genome-scale phylogeny and comparative genomics of the fungal order Sordariales.</title>
        <authorList>
            <person name="Hensen N."/>
            <person name="Bonometti L."/>
            <person name="Westerberg I."/>
            <person name="Brannstrom I.O."/>
            <person name="Guillou S."/>
            <person name="Cros-Aarteil S."/>
            <person name="Calhoun S."/>
            <person name="Haridas S."/>
            <person name="Kuo A."/>
            <person name="Mondo S."/>
            <person name="Pangilinan J."/>
            <person name="Riley R."/>
            <person name="LaButti K."/>
            <person name="Andreopoulos B."/>
            <person name="Lipzen A."/>
            <person name="Chen C."/>
            <person name="Yan M."/>
            <person name="Daum C."/>
            <person name="Ng V."/>
            <person name="Clum A."/>
            <person name="Steindorff A."/>
            <person name="Ohm R.A."/>
            <person name="Martin F."/>
            <person name="Silar P."/>
            <person name="Natvig D.O."/>
            <person name="Lalanne C."/>
            <person name="Gautier V."/>
            <person name="Ament-Velasquez S.L."/>
            <person name="Kruys A."/>
            <person name="Hutchinson M.I."/>
            <person name="Powell A.J."/>
            <person name="Barry K."/>
            <person name="Miller A.N."/>
            <person name="Grigoriev I.V."/>
            <person name="Debuchy R."/>
            <person name="Gladieux P."/>
            <person name="Hiltunen Thoren M."/>
            <person name="Johannesson H."/>
        </authorList>
    </citation>
    <scope>NUCLEOTIDE SEQUENCE</scope>
    <source>
        <strain evidence="3">PSN324</strain>
    </source>
</reference>
<dbReference type="EMBL" id="MU865059">
    <property type="protein sequence ID" value="KAK4458708.1"/>
    <property type="molecule type" value="Genomic_DNA"/>
</dbReference>
<dbReference type="InterPro" id="IPR029058">
    <property type="entry name" value="AB_hydrolase_fold"/>
</dbReference>
<keyword evidence="3" id="KW-0378">Hydrolase</keyword>
<dbReference type="GO" id="GO:0016787">
    <property type="term" value="F:hydrolase activity"/>
    <property type="evidence" value="ECO:0007669"/>
    <property type="project" value="UniProtKB-KW"/>
</dbReference>
<dbReference type="PANTHER" id="PTHR47751:SF2">
    <property type="entry name" value="DLTD N-TERMINAL DOMAIN PROTEIN (AFU_ORTHOLOGUE AFUA_8G00380)-RELATED"/>
    <property type="match status" value="1"/>
</dbReference>
<dbReference type="PANTHER" id="PTHR47751">
    <property type="entry name" value="SUPERFAMILY HYDROLASE, PUTATIVE (AFU_ORTHOLOGUE AFUA_2G16580)-RELATED"/>
    <property type="match status" value="1"/>
</dbReference>
<sequence length="322" mass="34212">MSSFYPTTFKTTDGTELGGRVYPAAGGLGSEVPGVVLCPGFNCLSTMLNFPAAAAALQAKGITVLLYDPRGTGSSGGLPRGDIDPTLSVSDLSDALTHLISLPSVDPSTVGVLGMSFGGAVGLTAAAVDPRIKFVVAAAPLTDMEFSSPAQRMRVLRKCAQDRASQVLGNAGVTVAVVNENGESPVGFGRGVDKEKYGALVREGRELAPGHVNRVTLQTYYRLAMWTPWPLWKVLGKKGDGRGGVAGVMFVIPLKDQMSYPELQKKYYDEIVAGAEDDKRFVKKKLELEQAGHEDILGDEYLGSVVDSVKEFVDECGFDESL</sequence>
<comment type="caution">
    <text evidence="3">The sequence shown here is derived from an EMBL/GenBank/DDBJ whole genome shotgun (WGS) entry which is preliminary data.</text>
</comment>